<evidence type="ECO:0000313" key="21">
    <source>
        <dbReference type="Proteomes" id="UP000886611"/>
    </source>
</evidence>
<dbReference type="SUPFAM" id="SSF81321">
    <property type="entry name" value="Family A G protein-coupled receptor-like"/>
    <property type="match status" value="1"/>
</dbReference>
<sequence length="354" mass="40477">MGVPEVRVPRKQNHSKMFITQTTKEYLTGRWMTLFIPSVYTMVFVASLLLNGLAILMFIFKVKLTKPAVIYMLNLAFADLLFILLLPFKISYHFSGNNWTYGPVMCRIVTAAFYCNMYCSVLLVMCIAIDRFLAVVYPMQSLSWRSRENAIIVCLSMWFLAVGGVMPILLSEQTARIPDLSITTCHDVLDIKKFQGYYLYFFPIFCFVFFFIPMIVTSVCYIRIIQCLSSVNVASKCKKTRAIFMAVVVFTIFIVCFAPTNIILLTHYLRFANGYNENSYFAYLISMCLGSISCTLDPLIYYFGSSTCQRHLHNLLCCKGDAVEISYTKSDSQSSKMETFSNSLQSSQYKKLLA</sequence>
<dbReference type="PANTHER" id="PTHR24232:SF20">
    <property type="entry name" value="PROTEINASE-ACTIVATED RECEPTOR 1"/>
    <property type="match status" value="1"/>
</dbReference>
<evidence type="ECO:0000256" key="5">
    <source>
        <dbReference type="ARBA" id="ARBA00022696"/>
    </source>
</evidence>
<dbReference type="GO" id="GO:0035025">
    <property type="term" value="P:positive regulation of Rho protein signal transduction"/>
    <property type="evidence" value="ECO:0007669"/>
    <property type="project" value="TreeGrafter"/>
</dbReference>
<evidence type="ECO:0000259" key="19">
    <source>
        <dbReference type="PROSITE" id="PS50262"/>
    </source>
</evidence>
<dbReference type="GO" id="GO:0015057">
    <property type="term" value="F:thrombin-activated receptor activity"/>
    <property type="evidence" value="ECO:0007669"/>
    <property type="project" value="InterPro"/>
</dbReference>
<feature type="transmembrane region" description="Helical" evidence="18">
    <location>
        <begin position="197"/>
        <end position="222"/>
    </location>
</feature>
<keyword evidence="5" id="KW-0356">Hemostasis</keyword>
<feature type="transmembrane region" description="Helical" evidence="18">
    <location>
        <begin position="150"/>
        <end position="170"/>
    </location>
</feature>
<evidence type="ECO:0000256" key="9">
    <source>
        <dbReference type="ARBA" id="ARBA00023084"/>
    </source>
</evidence>
<feature type="transmembrane region" description="Helical" evidence="18">
    <location>
        <begin position="280"/>
        <end position="303"/>
    </location>
</feature>
<reference evidence="20 21" key="1">
    <citation type="journal article" date="2021" name="Cell">
        <title>Tracing the genetic footprints of vertebrate landing in non-teleost ray-finned fishes.</title>
        <authorList>
            <person name="Bi X."/>
            <person name="Wang K."/>
            <person name="Yang L."/>
            <person name="Pan H."/>
            <person name="Jiang H."/>
            <person name="Wei Q."/>
            <person name="Fang M."/>
            <person name="Yu H."/>
            <person name="Zhu C."/>
            <person name="Cai Y."/>
            <person name="He Y."/>
            <person name="Gan X."/>
            <person name="Zeng H."/>
            <person name="Yu D."/>
            <person name="Zhu Y."/>
            <person name="Jiang H."/>
            <person name="Qiu Q."/>
            <person name="Yang H."/>
            <person name="Zhang Y.E."/>
            <person name="Wang W."/>
            <person name="Zhu M."/>
            <person name="He S."/>
            <person name="Zhang G."/>
        </authorList>
    </citation>
    <scope>NUCLEOTIDE SEQUENCE [LARGE SCALE GENOMIC DNA]</scope>
    <source>
        <strain evidence="20">Bchr_013</strain>
    </source>
</reference>
<keyword evidence="11 16" id="KW-1015">Disulfide bond</keyword>
<feature type="non-terminal residue" evidence="20">
    <location>
        <position position="1"/>
    </location>
</feature>
<organism evidence="20 21">
    <name type="scientific">Polypterus senegalus</name>
    <name type="common">Senegal bichir</name>
    <dbReference type="NCBI Taxonomy" id="55291"/>
    <lineage>
        <taxon>Eukaryota</taxon>
        <taxon>Metazoa</taxon>
        <taxon>Chordata</taxon>
        <taxon>Craniata</taxon>
        <taxon>Vertebrata</taxon>
        <taxon>Euteleostomi</taxon>
        <taxon>Actinopterygii</taxon>
        <taxon>Polypteriformes</taxon>
        <taxon>Polypteridae</taxon>
        <taxon>Polypterus</taxon>
    </lineage>
</organism>
<evidence type="ECO:0000313" key="20">
    <source>
        <dbReference type="EMBL" id="KAG2466904.1"/>
    </source>
</evidence>
<evidence type="ECO:0000256" key="8">
    <source>
        <dbReference type="ARBA" id="ARBA00023040"/>
    </source>
</evidence>
<evidence type="ECO:0000256" key="6">
    <source>
        <dbReference type="ARBA" id="ARBA00022729"/>
    </source>
</evidence>
<comment type="subcellular location">
    <subcellularLocation>
        <location evidence="1">Cell membrane</location>
        <topology evidence="1">Multi-pass membrane protein</topology>
    </subcellularLocation>
</comment>
<evidence type="ECO:0000256" key="17">
    <source>
        <dbReference type="RuleBase" id="RU000688"/>
    </source>
</evidence>
<feature type="domain" description="G-protein coupled receptors family 1 profile" evidence="19">
    <location>
        <begin position="50"/>
        <end position="301"/>
    </location>
</feature>
<dbReference type="Proteomes" id="UP000886611">
    <property type="component" value="Unassembled WGS sequence"/>
</dbReference>
<accession>A0A8X8BU37</accession>
<evidence type="ECO:0000256" key="15">
    <source>
        <dbReference type="ARBA" id="ARBA00031780"/>
    </source>
</evidence>
<keyword evidence="6" id="KW-0732">Signal</keyword>
<dbReference type="InterPro" id="IPR003912">
    <property type="entry name" value="Protea_act_rcpt"/>
</dbReference>
<comment type="caution">
    <text evidence="20">The sequence shown here is derived from an EMBL/GenBank/DDBJ whole genome shotgun (WGS) entry which is preliminary data.</text>
</comment>
<comment type="similarity">
    <text evidence="17">Belongs to the G-protein coupled receptor 1 family.</text>
</comment>
<evidence type="ECO:0000256" key="13">
    <source>
        <dbReference type="ARBA" id="ARBA00023180"/>
    </source>
</evidence>
<dbReference type="EMBL" id="JAATIS010001241">
    <property type="protein sequence ID" value="KAG2466904.1"/>
    <property type="molecule type" value="Genomic_DNA"/>
</dbReference>
<dbReference type="PRINTS" id="PR00908">
    <property type="entry name" value="THROMBINR"/>
</dbReference>
<keyword evidence="8 17" id="KW-0297">G-protein coupled receptor</keyword>
<feature type="transmembrane region" description="Helical" evidence="18">
    <location>
        <begin position="108"/>
        <end position="129"/>
    </location>
</feature>
<evidence type="ECO:0000256" key="10">
    <source>
        <dbReference type="ARBA" id="ARBA00023136"/>
    </source>
</evidence>
<dbReference type="PROSITE" id="PS00237">
    <property type="entry name" value="G_PROTEIN_RECEP_F1_1"/>
    <property type="match status" value="1"/>
</dbReference>
<evidence type="ECO:0000256" key="18">
    <source>
        <dbReference type="SAM" id="Phobius"/>
    </source>
</evidence>
<feature type="disulfide bond" evidence="16">
    <location>
        <begin position="106"/>
        <end position="185"/>
    </location>
</feature>
<keyword evidence="13" id="KW-0325">Glycoprotein</keyword>
<keyword evidence="21" id="KW-1185">Reference proteome</keyword>
<dbReference type="GO" id="GO:0030194">
    <property type="term" value="P:positive regulation of blood coagulation"/>
    <property type="evidence" value="ECO:0007669"/>
    <property type="project" value="TreeGrafter"/>
</dbReference>
<keyword evidence="9" id="KW-0094">Blood coagulation</keyword>
<dbReference type="PANTHER" id="PTHR24232">
    <property type="entry name" value="G-PROTEIN COUPLED RECEPTOR"/>
    <property type="match status" value="1"/>
</dbReference>
<dbReference type="Gene3D" id="1.20.1070.10">
    <property type="entry name" value="Rhodopsin 7-helix transmembrane proteins"/>
    <property type="match status" value="1"/>
</dbReference>
<feature type="transmembrane region" description="Helical" evidence="18">
    <location>
        <begin position="68"/>
        <end position="88"/>
    </location>
</feature>
<feature type="transmembrane region" description="Helical" evidence="18">
    <location>
        <begin position="34"/>
        <end position="56"/>
    </location>
</feature>
<dbReference type="FunFam" id="1.20.1070.10:FF:000040">
    <property type="entry name" value="Coagulation factor 2 (thrombin) receptor"/>
    <property type="match status" value="1"/>
</dbReference>
<feature type="non-terminal residue" evidence="20">
    <location>
        <position position="354"/>
    </location>
</feature>
<keyword evidence="4 17" id="KW-0812">Transmembrane</keyword>
<dbReference type="PRINTS" id="PR00237">
    <property type="entry name" value="GPCRRHODOPSN"/>
</dbReference>
<gene>
    <name evidence="20" type="primary">F2r</name>
    <name evidence="20" type="ORF">GTO96_0020368</name>
</gene>
<evidence type="ECO:0000256" key="11">
    <source>
        <dbReference type="ARBA" id="ARBA00023157"/>
    </source>
</evidence>
<keyword evidence="10 18" id="KW-0472">Membrane</keyword>
<keyword evidence="14 17" id="KW-0807">Transducer</keyword>
<evidence type="ECO:0000256" key="1">
    <source>
        <dbReference type="ARBA" id="ARBA00004651"/>
    </source>
</evidence>
<evidence type="ECO:0000256" key="16">
    <source>
        <dbReference type="PIRSR" id="PIRSR603912-52"/>
    </source>
</evidence>
<dbReference type="PROSITE" id="PS50262">
    <property type="entry name" value="G_PROTEIN_RECEP_F1_2"/>
    <property type="match status" value="1"/>
</dbReference>
<dbReference type="GO" id="GO:0005886">
    <property type="term" value="C:plasma membrane"/>
    <property type="evidence" value="ECO:0007669"/>
    <property type="project" value="UniProtKB-SubCell"/>
</dbReference>
<dbReference type="InterPro" id="IPR000935">
    <property type="entry name" value="Thrmbn_rcpt"/>
</dbReference>
<keyword evidence="7 18" id="KW-1133">Transmembrane helix</keyword>
<keyword evidence="12 17" id="KW-0675">Receptor</keyword>
<keyword evidence="3" id="KW-1003">Cell membrane</keyword>
<evidence type="ECO:0000256" key="12">
    <source>
        <dbReference type="ARBA" id="ARBA00023170"/>
    </source>
</evidence>
<feature type="transmembrane region" description="Helical" evidence="18">
    <location>
        <begin position="243"/>
        <end position="268"/>
    </location>
</feature>
<dbReference type="PRINTS" id="PR01428">
    <property type="entry name" value="PROTEASEAR"/>
</dbReference>
<dbReference type="InterPro" id="IPR000276">
    <property type="entry name" value="GPCR_Rhodpsn"/>
</dbReference>
<dbReference type="AlphaFoldDB" id="A0A8X8BU37"/>
<evidence type="ECO:0000256" key="14">
    <source>
        <dbReference type="ARBA" id="ARBA00023224"/>
    </source>
</evidence>
<evidence type="ECO:0000256" key="3">
    <source>
        <dbReference type="ARBA" id="ARBA00022475"/>
    </source>
</evidence>
<evidence type="ECO:0000256" key="4">
    <source>
        <dbReference type="ARBA" id="ARBA00022692"/>
    </source>
</evidence>
<evidence type="ECO:0000256" key="2">
    <source>
        <dbReference type="ARBA" id="ARBA00019705"/>
    </source>
</evidence>
<protein>
    <recommendedName>
        <fullName evidence="2">Proteinase-activated receptor 1</fullName>
    </recommendedName>
    <alternativeName>
        <fullName evidence="15">Thrombin receptor</fullName>
    </alternativeName>
</protein>
<proteinExistence type="inferred from homology"/>
<dbReference type="GO" id="GO:0007200">
    <property type="term" value="P:phospholipase C-activating G protein-coupled receptor signaling pathway"/>
    <property type="evidence" value="ECO:0007669"/>
    <property type="project" value="TreeGrafter"/>
</dbReference>
<name>A0A8X8BU37_POLSE</name>
<evidence type="ECO:0000256" key="7">
    <source>
        <dbReference type="ARBA" id="ARBA00022989"/>
    </source>
</evidence>
<dbReference type="GO" id="GO:0007596">
    <property type="term" value="P:blood coagulation"/>
    <property type="evidence" value="ECO:0007669"/>
    <property type="project" value="UniProtKB-KW"/>
</dbReference>
<dbReference type="InterPro" id="IPR017452">
    <property type="entry name" value="GPCR_Rhodpsn_7TM"/>
</dbReference>
<dbReference type="Pfam" id="PF00001">
    <property type="entry name" value="7tm_1"/>
    <property type="match status" value="1"/>
</dbReference>